<dbReference type="RefSeq" id="WP_020741376.1">
    <property type="nucleotide sequence ID" value="NC_021658.1"/>
</dbReference>
<proteinExistence type="predicted"/>
<dbReference type="HOGENOM" id="CLU_3140777_0_0_7"/>
<evidence type="ECO:0000313" key="1">
    <source>
        <dbReference type="EMBL" id="AGP41509.1"/>
    </source>
</evidence>
<dbReference type="EMBL" id="CP003969">
    <property type="protein sequence ID" value="AGP41509.1"/>
    <property type="molecule type" value="Genomic_DNA"/>
</dbReference>
<sequence>MLHDVHQLAARYHWSEDAILRLPLARRAAYLALIEADHDRALFEALDGR</sequence>
<dbReference type="Proteomes" id="UP000014803">
    <property type="component" value="Chromosome"/>
</dbReference>
<evidence type="ECO:0000313" key="2">
    <source>
        <dbReference type="Proteomes" id="UP000014803"/>
    </source>
</evidence>
<dbReference type="KEGG" id="scu:SCE1572_47705"/>
<organism evidence="1 2">
    <name type="scientific">Sorangium cellulosum So0157-2</name>
    <dbReference type="NCBI Taxonomy" id="1254432"/>
    <lineage>
        <taxon>Bacteria</taxon>
        <taxon>Pseudomonadati</taxon>
        <taxon>Myxococcota</taxon>
        <taxon>Polyangia</taxon>
        <taxon>Polyangiales</taxon>
        <taxon>Polyangiaceae</taxon>
        <taxon>Sorangium</taxon>
    </lineage>
</organism>
<accession>S4Y9E2</accession>
<name>S4Y9E2_SORCE</name>
<reference evidence="1 2" key="1">
    <citation type="journal article" date="2013" name="Sci. Rep.">
        <title>Extraordinary expansion of a Sorangium cellulosum genome from an alkaline milieu.</title>
        <authorList>
            <person name="Han K."/>
            <person name="Li Z.F."/>
            <person name="Peng R."/>
            <person name="Zhu L.P."/>
            <person name="Zhou T."/>
            <person name="Wang L.G."/>
            <person name="Li S.G."/>
            <person name="Zhang X.B."/>
            <person name="Hu W."/>
            <person name="Wu Z.H."/>
            <person name="Qin N."/>
            <person name="Li Y.Z."/>
        </authorList>
    </citation>
    <scope>NUCLEOTIDE SEQUENCE [LARGE SCALE GENOMIC DNA]</scope>
    <source>
        <strain evidence="1 2">So0157-2</strain>
    </source>
</reference>
<dbReference type="STRING" id="1254432.SCE1572_47705"/>
<dbReference type="AlphaFoldDB" id="S4Y9E2"/>
<dbReference type="PATRIC" id="fig|1254432.3.peg.10783"/>
<gene>
    <name evidence="1" type="ORF">SCE1572_47705</name>
</gene>
<protein>
    <submittedName>
        <fullName evidence="1">Uncharacterized protein</fullName>
    </submittedName>
</protein>